<dbReference type="InterPro" id="IPR024097">
    <property type="entry name" value="bHLH_ZIP_TF"/>
</dbReference>
<feature type="compositionally biased region" description="Basic and acidic residues" evidence="3">
    <location>
        <begin position="279"/>
        <end position="298"/>
    </location>
</feature>
<organism evidence="4 5">
    <name type="scientific">Rehmannia glutinosa</name>
    <name type="common">Chinese foxglove</name>
    <dbReference type="NCBI Taxonomy" id="99300"/>
    <lineage>
        <taxon>Eukaryota</taxon>
        <taxon>Viridiplantae</taxon>
        <taxon>Streptophyta</taxon>
        <taxon>Embryophyta</taxon>
        <taxon>Tracheophyta</taxon>
        <taxon>Spermatophyta</taxon>
        <taxon>Magnoliopsida</taxon>
        <taxon>eudicotyledons</taxon>
        <taxon>Gunneridae</taxon>
        <taxon>Pentapetalae</taxon>
        <taxon>asterids</taxon>
        <taxon>lamiids</taxon>
        <taxon>Lamiales</taxon>
        <taxon>Orobanchaceae</taxon>
        <taxon>Rehmannieae</taxon>
        <taxon>Rehmannia</taxon>
    </lineage>
</organism>
<feature type="compositionally biased region" description="Polar residues" evidence="3">
    <location>
        <begin position="171"/>
        <end position="187"/>
    </location>
</feature>
<feature type="region of interest" description="Disordered" evidence="3">
    <location>
        <begin position="164"/>
        <end position="320"/>
    </location>
</feature>
<evidence type="ECO:0000313" key="5">
    <source>
        <dbReference type="Proteomes" id="UP001318860"/>
    </source>
</evidence>
<reference evidence="4 5" key="1">
    <citation type="journal article" date="2021" name="Comput. Struct. Biotechnol. J.">
        <title>De novo genome assembly of the potent medicinal plant Rehmannia glutinosa using nanopore technology.</title>
        <authorList>
            <person name="Ma L."/>
            <person name="Dong C."/>
            <person name="Song C."/>
            <person name="Wang X."/>
            <person name="Zheng X."/>
            <person name="Niu Y."/>
            <person name="Chen S."/>
            <person name="Feng W."/>
        </authorList>
    </citation>
    <scope>NUCLEOTIDE SEQUENCE [LARGE SCALE GENOMIC DNA]</scope>
    <source>
        <strain evidence="4">DH-2019</strain>
    </source>
</reference>
<protein>
    <submittedName>
        <fullName evidence="4">Uncharacterized protein</fullName>
    </submittedName>
</protein>
<feature type="compositionally biased region" description="Basic and acidic residues" evidence="3">
    <location>
        <begin position="253"/>
        <end position="262"/>
    </location>
</feature>
<feature type="compositionally biased region" description="Low complexity" evidence="3">
    <location>
        <begin position="214"/>
        <end position="236"/>
    </location>
</feature>
<comment type="caution">
    <text evidence="4">The sequence shown here is derived from an EMBL/GenBank/DDBJ whole genome shotgun (WGS) entry which is preliminary data.</text>
</comment>
<evidence type="ECO:0000313" key="4">
    <source>
        <dbReference type="EMBL" id="KAK6163685.1"/>
    </source>
</evidence>
<evidence type="ECO:0000256" key="3">
    <source>
        <dbReference type="SAM" id="MobiDB-lite"/>
    </source>
</evidence>
<dbReference type="EMBL" id="JABTTQ020000001">
    <property type="protein sequence ID" value="KAK6163685.1"/>
    <property type="molecule type" value="Genomic_DNA"/>
</dbReference>
<keyword evidence="2" id="KW-0539">Nucleus</keyword>
<keyword evidence="5" id="KW-1185">Reference proteome</keyword>
<proteinExistence type="predicted"/>
<sequence>MDKDYFMNAEIPWNGLNNCTAEQSFLEPNMDQFSHFESSLSSGLSNDAFVLRELIGKLGGGAGIGTSTTFAAESHPFTNSTNDSSSLSSPKLNFMGNLVNSVPLTPPPPPLPSLSTDPGFAERAAKFSCFGSRSFNGRTSSPIQPLGLNNGDVALRSSHNPLMGNGKLPRVSSTPSLNKLQNGSNKNLMEIPISRPGNGNGNGMGFGSDKKLSKLSGSGANSNEESSVSEQIISGETGSKISNEMSSRKRKVVSKENLKKIDQPQLSRRFQGVEEGEDGNAKRAKAAEIETKNEEETKGGCNDESEKQKGNQKPPEPPKDYIHVRARRGQATDSHSLAERVTGKALMLDEIINYVQSLQRQVEMFQQNTSLPQQMYPLDSSGPAFYHQQNVQQLHNTNISSGPLVDPLPLDAPNLGIHLPSVDGFNESLSQFSAFTEDDLQSIVQMGFIQNPVSFPVPNQATNMKVER</sequence>
<accession>A0ABR0XXG9</accession>
<evidence type="ECO:0000256" key="2">
    <source>
        <dbReference type="ARBA" id="ARBA00023242"/>
    </source>
</evidence>
<name>A0ABR0XXG9_REHGL</name>
<evidence type="ECO:0000256" key="1">
    <source>
        <dbReference type="ARBA" id="ARBA00004123"/>
    </source>
</evidence>
<gene>
    <name evidence="4" type="ORF">DH2020_000549</name>
</gene>
<dbReference type="PANTHER" id="PTHR12565:SF184">
    <property type="entry name" value="BHLH TRANSCRIPTION FACTOR"/>
    <property type="match status" value="1"/>
</dbReference>
<comment type="subcellular location">
    <subcellularLocation>
        <location evidence="1">Nucleus</location>
    </subcellularLocation>
</comment>
<dbReference type="PANTHER" id="PTHR12565">
    <property type="entry name" value="STEROL REGULATORY ELEMENT-BINDING PROTEIN"/>
    <property type="match status" value="1"/>
</dbReference>
<dbReference type="Proteomes" id="UP001318860">
    <property type="component" value="Unassembled WGS sequence"/>
</dbReference>